<sequence length="227" mass="26516">MKAHLRVHHPQENYALEQKARESSSSDTEQITEEYRLWLAGHPDPQLRAAASQTPSSKSSKTEAEGEEYVRSRPPRTSVPDQDFPREERPSNKHRRREKRVPDDPAHAREERVRREDRHRTRKDQDNSNTFATPQGRRSSTKRSSRHEESKPKAKVVDRPEYSGVRQRDEPLTSSRRRESQTSHQENTRAEKARPVHVYSDDPKVSRHFDAPERAQHFGQGGYRSSR</sequence>
<keyword evidence="3" id="KW-1185">Reference proteome</keyword>
<feature type="compositionally biased region" description="Basic and acidic residues" evidence="1">
    <location>
        <begin position="146"/>
        <end position="216"/>
    </location>
</feature>
<dbReference type="AlphaFoldDB" id="A0AA39Z6X5"/>
<feature type="compositionally biased region" description="Polar residues" evidence="1">
    <location>
        <begin position="127"/>
        <end position="138"/>
    </location>
</feature>
<gene>
    <name evidence="2" type="ORF">QBC41DRAFT_328028</name>
</gene>
<accession>A0AA39Z6X5</accession>
<proteinExistence type="predicted"/>
<organism evidence="2 3">
    <name type="scientific">Cercophora samala</name>
    <dbReference type="NCBI Taxonomy" id="330535"/>
    <lineage>
        <taxon>Eukaryota</taxon>
        <taxon>Fungi</taxon>
        <taxon>Dikarya</taxon>
        <taxon>Ascomycota</taxon>
        <taxon>Pezizomycotina</taxon>
        <taxon>Sordariomycetes</taxon>
        <taxon>Sordariomycetidae</taxon>
        <taxon>Sordariales</taxon>
        <taxon>Lasiosphaeriaceae</taxon>
        <taxon>Cercophora</taxon>
    </lineage>
</organism>
<feature type="compositionally biased region" description="Basic and acidic residues" evidence="1">
    <location>
        <begin position="100"/>
        <end position="126"/>
    </location>
</feature>
<evidence type="ECO:0000313" key="3">
    <source>
        <dbReference type="Proteomes" id="UP001174997"/>
    </source>
</evidence>
<feature type="compositionally biased region" description="Basic and acidic residues" evidence="1">
    <location>
        <begin position="60"/>
        <end position="71"/>
    </location>
</feature>
<dbReference type="Proteomes" id="UP001174997">
    <property type="component" value="Unassembled WGS sequence"/>
</dbReference>
<protein>
    <submittedName>
        <fullName evidence="2">Uncharacterized protein</fullName>
    </submittedName>
</protein>
<dbReference type="EMBL" id="JAULSY010000112">
    <property type="protein sequence ID" value="KAK0665347.1"/>
    <property type="molecule type" value="Genomic_DNA"/>
</dbReference>
<feature type="region of interest" description="Disordered" evidence="1">
    <location>
        <begin position="1"/>
        <end position="227"/>
    </location>
</feature>
<name>A0AA39Z6X5_9PEZI</name>
<evidence type="ECO:0000256" key="1">
    <source>
        <dbReference type="SAM" id="MobiDB-lite"/>
    </source>
</evidence>
<evidence type="ECO:0000313" key="2">
    <source>
        <dbReference type="EMBL" id="KAK0665347.1"/>
    </source>
</evidence>
<reference evidence="2" key="1">
    <citation type="submission" date="2023-06" db="EMBL/GenBank/DDBJ databases">
        <title>Genome-scale phylogeny and comparative genomics of the fungal order Sordariales.</title>
        <authorList>
            <consortium name="Lawrence Berkeley National Laboratory"/>
            <person name="Hensen N."/>
            <person name="Bonometti L."/>
            <person name="Westerberg I."/>
            <person name="Brannstrom I.O."/>
            <person name="Guillou S."/>
            <person name="Cros-Aarteil S."/>
            <person name="Calhoun S."/>
            <person name="Haridas S."/>
            <person name="Kuo A."/>
            <person name="Mondo S."/>
            <person name="Pangilinan J."/>
            <person name="Riley R."/>
            <person name="Labutti K."/>
            <person name="Andreopoulos B."/>
            <person name="Lipzen A."/>
            <person name="Chen C."/>
            <person name="Yanf M."/>
            <person name="Daum C."/>
            <person name="Ng V."/>
            <person name="Clum A."/>
            <person name="Steindorff A."/>
            <person name="Ohm R."/>
            <person name="Martin F."/>
            <person name="Silar P."/>
            <person name="Natvig D."/>
            <person name="Lalanne C."/>
            <person name="Gautier V."/>
            <person name="Ament-Velasquez S.L."/>
            <person name="Kruys A."/>
            <person name="Hutchinson M.I."/>
            <person name="Powell A.J."/>
            <person name="Barry K."/>
            <person name="Miller A.N."/>
            <person name="Grigoriev I.V."/>
            <person name="Debuchy R."/>
            <person name="Gladieux P."/>
            <person name="Thoren M.H."/>
            <person name="Johannesson H."/>
        </authorList>
    </citation>
    <scope>NUCLEOTIDE SEQUENCE</scope>
    <source>
        <strain evidence="2">CBS 307.81</strain>
    </source>
</reference>
<comment type="caution">
    <text evidence="2">The sequence shown here is derived from an EMBL/GenBank/DDBJ whole genome shotgun (WGS) entry which is preliminary data.</text>
</comment>